<gene>
    <name evidence="2" type="ORF">P5673_005151</name>
</gene>
<reference evidence="2" key="2">
    <citation type="journal article" date="2023" name="Science">
        <title>Genomic signatures of disease resistance in endangered staghorn corals.</title>
        <authorList>
            <person name="Vollmer S.V."/>
            <person name="Selwyn J.D."/>
            <person name="Despard B.A."/>
            <person name="Roesel C.L."/>
        </authorList>
    </citation>
    <scope>NUCLEOTIDE SEQUENCE</scope>
    <source>
        <strain evidence="2">K2</strain>
    </source>
</reference>
<evidence type="ECO:0000313" key="2">
    <source>
        <dbReference type="EMBL" id="KAK2570356.1"/>
    </source>
</evidence>
<proteinExistence type="predicted"/>
<reference evidence="2" key="1">
    <citation type="journal article" date="2023" name="G3 (Bethesda)">
        <title>Whole genome assembly and annotation of the endangered Caribbean coral Acropora cervicornis.</title>
        <authorList>
            <person name="Selwyn J.D."/>
            <person name="Vollmer S.V."/>
        </authorList>
    </citation>
    <scope>NUCLEOTIDE SEQUENCE</scope>
    <source>
        <strain evidence="2">K2</strain>
    </source>
</reference>
<organism evidence="2 3">
    <name type="scientific">Acropora cervicornis</name>
    <name type="common">Staghorn coral</name>
    <dbReference type="NCBI Taxonomy" id="6130"/>
    <lineage>
        <taxon>Eukaryota</taxon>
        <taxon>Metazoa</taxon>
        <taxon>Cnidaria</taxon>
        <taxon>Anthozoa</taxon>
        <taxon>Hexacorallia</taxon>
        <taxon>Scleractinia</taxon>
        <taxon>Astrocoeniina</taxon>
        <taxon>Acroporidae</taxon>
        <taxon>Acropora</taxon>
    </lineage>
</organism>
<evidence type="ECO:0000256" key="1">
    <source>
        <dbReference type="SAM" id="MobiDB-lite"/>
    </source>
</evidence>
<keyword evidence="3" id="KW-1185">Reference proteome</keyword>
<feature type="compositionally biased region" description="Basic and acidic residues" evidence="1">
    <location>
        <begin position="145"/>
        <end position="155"/>
    </location>
</feature>
<feature type="region of interest" description="Disordered" evidence="1">
    <location>
        <begin position="261"/>
        <end position="281"/>
    </location>
</feature>
<dbReference type="AlphaFoldDB" id="A0AAD9QZI8"/>
<sequence length="335" mass="37811">MGGLLSLIRDIKTLYRDLKITLKLSARIVLKVHGIVDDVEQTLQELKEAVKRLSQRISPTQDCKDEIGLDSMVENVESKAILLKTSLIEATSHLFNEGLLRSTQDKWDKVMRYSKQSTEAFANIITNSSRDLRRETANDSQKANLRREPAPPMFDGKEEMKKLEESFDCNGAVSATSEAPVVLQSGKIKQDFLDFEVLPFEIVDSFWKCDIGCFNIDCIDFQHLPRSLLITGQESETIRKKKMTKRIRHGGRMPTECAKKISSSKSSQHVPSNVEKYNHPARNKSKENMALELIFLIAVLVEGTAVSNRDRLLRGNLWREGSNGCGAAEIIELDD</sequence>
<name>A0AAD9QZI8_ACRCE</name>
<accession>A0AAD9QZI8</accession>
<dbReference type="EMBL" id="JARQWQ010000008">
    <property type="protein sequence ID" value="KAK2570356.1"/>
    <property type="molecule type" value="Genomic_DNA"/>
</dbReference>
<evidence type="ECO:0000313" key="3">
    <source>
        <dbReference type="Proteomes" id="UP001249851"/>
    </source>
</evidence>
<feature type="compositionally biased region" description="Polar residues" evidence="1">
    <location>
        <begin position="261"/>
        <end position="271"/>
    </location>
</feature>
<comment type="caution">
    <text evidence="2">The sequence shown here is derived from an EMBL/GenBank/DDBJ whole genome shotgun (WGS) entry which is preliminary data.</text>
</comment>
<feature type="region of interest" description="Disordered" evidence="1">
    <location>
        <begin position="132"/>
        <end position="155"/>
    </location>
</feature>
<dbReference type="Proteomes" id="UP001249851">
    <property type="component" value="Unassembled WGS sequence"/>
</dbReference>
<protein>
    <submittedName>
        <fullName evidence="2">Uncharacterized protein</fullName>
    </submittedName>
</protein>